<feature type="non-terminal residue" evidence="1">
    <location>
        <position position="83"/>
    </location>
</feature>
<gene>
    <name evidence="1" type="ORF">BINO364_LOCUS799</name>
</gene>
<dbReference type="Proteomes" id="UP000838878">
    <property type="component" value="Chromosome 1"/>
</dbReference>
<reference evidence="1" key="1">
    <citation type="submission" date="2021-12" db="EMBL/GenBank/DDBJ databases">
        <authorList>
            <person name="Martin H S."/>
        </authorList>
    </citation>
    <scope>NUCLEOTIDE SEQUENCE</scope>
</reference>
<dbReference type="AlphaFoldDB" id="A0A8J9U5E3"/>
<protein>
    <submittedName>
        <fullName evidence="1">Uncharacterized protein</fullName>
    </submittedName>
</protein>
<name>A0A8J9U5E3_9NEOP</name>
<keyword evidence="2" id="KW-1185">Reference proteome</keyword>
<evidence type="ECO:0000313" key="2">
    <source>
        <dbReference type="Proteomes" id="UP000838878"/>
    </source>
</evidence>
<organism evidence="1 2">
    <name type="scientific">Brenthis ino</name>
    <name type="common">lesser marbled fritillary</name>
    <dbReference type="NCBI Taxonomy" id="405034"/>
    <lineage>
        <taxon>Eukaryota</taxon>
        <taxon>Metazoa</taxon>
        <taxon>Ecdysozoa</taxon>
        <taxon>Arthropoda</taxon>
        <taxon>Hexapoda</taxon>
        <taxon>Insecta</taxon>
        <taxon>Pterygota</taxon>
        <taxon>Neoptera</taxon>
        <taxon>Endopterygota</taxon>
        <taxon>Lepidoptera</taxon>
        <taxon>Glossata</taxon>
        <taxon>Ditrysia</taxon>
        <taxon>Papilionoidea</taxon>
        <taxon>Nymphalidae</taxon>
        <taxon>Heliconiinae</taxon>
        <taxon>Argynnini</taxon>
        <taxon>Brenthis</taxon>
    </lineage>
</organism>
<proteinExistence type="predicted"/>
<dbReference type="EMBL" id="OV170221">
    <property type="protein sequence ID" value="CAH0713659.1"/>
    <property type="molecule type" value="Genomic_DNA"/>
</dbReference>
<evidence type="ECO:0000313" key="1">
    <source>
        <dbReference type="EMBL" id="CAH0713659.1"/>
    </source>
</evidence>
<sequence>MYHCGSRAFGTGMGALRRRRTFPVMDHIWKKAKQRQFFHVYIMYQANKYATVEMVIRNSLLVMSYNYTWTNLLVPNGYPLGAV</sequence>
<accession>A0A8J9U5E3</accession>